<dbReference type="EMBL" id="BLZH01000003">
    <property type="protein sequence ID" value="GFP54337.1"/>
    <property type="molecule type" value="Genomic_DNA"/>
</dbReference>
<gene>
    <name evidence="2" type="ORF">TASIC1_0003071600</name>
</gene>
<dbReference type="Proteomes" id="UP000517252">
    <property type="component" value="Unassembled WGS sequence"/>
</dbReference>
<sequence length="199" mass="21825">MSAITNLDALLKKHKSSLLLSPVPQLVVPGILNAIECITLDVISKFLFGDPLAIALCEAVVPPHRSVIKTRTTTISIQPRYRSSTNVIGGISFQDSADKSIYGCTPLPESKFVRNHCGYIYVRQTGSYTFTLGEVDAATFIRVGSTAYSKWTVANADAKALYDNGPARGIYTINLREGYYYAFRIFTTRVRVSPTSTST</sequence>
<evidence type="ECO:0000259" key="1">
    <source>
        <dbReference type="Pfam" id="PF10528"/>
    </source>
</evidence>
<accession>A0A6V8QP94</accession>
<feature type="domain" description="GLEYA adhesin" evidence="1">
    <location>
        <begin position="112"/>
        <end position="188"/>
    </location>
</feature>
<dbReference type="Pfam" id="PF10528">
    <property type="entry name" value="GLEYA"/>
    <property type="match status" value="1"/>
</dbReference>
<dbReference type="Gene3D" id="2.60.120.1560">
    <property type="match status" value="1"/>
</dbReference>
<dbReference type="AlphaFoldDB" id="A0A6V8QP94"/>
<evidence type="ECO:0000313" key="2">
    <source>
        <dbReference type="EMBL" id="GFP54337.1"/>
    </source>
</evidence>
<comment type="caution">
    <text evidence="2">The sequence shown here is derived from an EMBL/GenBank/DDBJ whole genome shotgun (WGS) entry which is preliminary data.</text>
</comment>
<name>A0A6V8QP94_TRIAP</name>
<organism evidence="2 3">
    <name type="scientific">Trichoderma asperellum</name>
    <name type="common">Filamentous fungus</name>
    <dbReference type="NCBI Taxonomy" id="101201"/>
    <lineage>
        <taxon>Eukaryota</taxon>
        <taxon>Fungi</taxon>
        <taxon>Dikarya</taxon>
        <taxon>Ascomycota</taxon>
        <taxon>Pezizomycotina</taxon>
        <taxon>Sordariomycetes</taxon>
        <taxon>Hypocreomycetidae</taxon>
        <taxon>Hypocreales</taxon>
        <taxon>Hypocreaceae</taxon>
        <taxon>Trichoderma</taxon>
    </lineage>
</organism>
<dbReference type="OrthoDB" id="4388755at2759"/>
<proteinExistence type="predicted"/>
<reference evidence="2 3" key="1">
    <citation type="submission" date="2020-07" db="EMBL/GenBank/DDBJ databases">
        <title>Trichoderma asperellum IC-1 whole genome shotgun sequence.</title>
        <authorList>
            <person name="Kanamasa S."/>
            <person name="Takahashi H."/>
        </authorList>
    </citation>
    <scope>NUCLEOTIDE SEQUENCE [LARGE SCALE GENOMIC DNA]</scope>
    <source>
        <strain evidence="2 3">IC-1</strain>
    </source>
</reference>
<dbReference type="InterPro" id="IPR018871">
    <property type="entry name" value="GLEYA_adhesin_domain"/>
</dbReference>
<protein>
    <recommendedName>
        <fullName evidence="1">GLEYA adhesin domain-containing protein</fullName>
    </recommendedName>
</protein>
<evidence type="ECO:0000313" key="3">
    <source>
        <dbReference type="Proteomes" id="UP000517252"/>
    </source>
</evidence>